<reference evidence="1 2" key="1">
    <citation type="submission" date="2019-10" db="EMBL/GenBank/DDBJ databases">
        <title>Pseudopuniceibacterium sp. HQ09 islated from Antarctica.</title>
        <authorList>
            <person name="Liao L."/>
            <person name="Su S."/>
            <person name="Chen B."/>
            <person name="Yu Y."/>
        </authorList>
    </citation>
    <scope>NUCLEOTIDE SEQUENCE [LARGE SCALE GENOMIC DNA]</scope>
    <source>
        <strain evidence="1 2">HQ09</strain>
    </source>
</reference>
<accession>A0A7L9WL67</accession>
<gene>
    <name evidence="1" type="ORF">F3W81_06185</name>
</gene>
<protein>
    <recommendedName>
        <fullName evidence="3">DNA transposition protein</fullName>
    </recommendedName>
</protein>
<dbReference type="AlphaFoldDB" id="A0A7L9WL67"/>
<name>A0A7L9WL67_9RHOB</name>
<proteinExistence type="predicted"/>
<dbReference type="KEGG" id="pshq:F3W81_06185"/>
<sequence>MMSRYRDPLTKDLFDWQPPQVAVGYSADVIGRGTLDGKIARIIAQALRDARDEGLTRAEVARGLREYLGRPVTEATLNKWSSQGSEDHRIPLDAFIGLVKVTGAQELLGFVPGEFGLTVIEAEYAQMIEERLLDDHIEEMQARRQVLAAKRKTRR</sequence>
<keyword evidence="2" id="KW-1185">Reference proteome</keyword>
<dbReference type="Proteomes" id="UP000594118">
    <property type="component" value="Chromosome"/>
</dbReference>
<evidence type="ECO:0008006" key="3">
    <source>
        <dbReference type="Google" id="ProtNLM"/>
    </source>
</evidence>
<dbReference type="EMBL" id="CP045201">
    <property type="protein sequence ID" value="QOL80437.1"/>
    <property type="molecule type" value="Genomic_DNA"/>
</dbReference>
<organism evidence="1 2">
    <name type="scientific">Pseudooceanicola spongiae</name>
    <dbReference type="NCBI Taxonomy" id="2613965"/>
    <lineage>
        <taxon>Bacteria</taxon>
        <taxon>Pseudomonadati</taxon>
        <taxon>Pseudomonadota</taxon>
        <taxon>Alphaproteobacteria</taxon>
        <taxon>Rhodobacterales</taxon>
        <taxon>Paracoccaceae</taxon>
        <taxon>Pseudooceanicola</taxon>
    </lineage>
</organism>
<evidence type="ECO:0000313" key="2">
    <source>
        <dbReference type="Proteomes" id="UP000594118"/>
    </source>
</evidence>
<evidence type="ECO:0000313" key="1">
    <source>
        <dbReference type="EMBL" id="QOL80437.1"/>
    </source>
</evidence>